<dbReference type="SUPFAM" id="SSF53649">
    <property type="entry name" value="Alkaline phosphatase-like"/>
    <property type="match status" value="1"/>
</dbReference>
<accession>A0ABY4RSQ0</accession>
<gene>
    <name evidence="5" type="primary">betC_10</name>
    <name evidence="5" type="ORF">SK3146_04024</name>
</gene>
<dbReference type="PANTHER" id="PTHR42693">
    <property type="entry name" value="ARYLSULFATASE FAMILY MEMBER"/>
    <property type="match status" value="1"/>
</dbReference>
<keyword evidence="6" id="KW-1185">Reference proteome</keyword>
<dbReference type="EMBL" id="CP027059">
    <property type="protein sequence ID" value="UQZ84769.1"/>
    <property type="molecule type" value="Genomic_DNA"/>
</dbReference>
<evidence type="ECO:0000259" key="4">
    <source>
        <dbReference type="Pfam" id="PF00884"/>
    </source>
</evidence>
<feature type="domain" description="Sulfatase N-terminal" evidence="4">
    <location>
        <begin position="5"/>
        <end position="390"/>
    </location>
</feature>
<dbReference type="GO" id="GO:0047753">
    <property type="term" value="F:choline-sulfatase activity"/>
    <property type="evidence" value="ECO:0007669"/>
    <property type="project" value="UniProtKB-EC"/>
</dbReference>
<proteinExistence type="inferred from homology"/>
<dbReference type="Proteomes" id="UP001057134">
    <property type="component" value="Chromosome"/>
</dbReference>
<evidence type="ECO:0000256" key="3">
    <source>
        <dbReference type="SAM" id="MobiDB-lite"/>
    </source>
</evidence>
<dbReference type="RefSeq" id="WP_249860501.1">
    <property type="nucleotide sequence ID" value="NZ_CP027059.1"/>
</dbReference>
<dbReference type="InterPro" id="IPR017850">
    <property type="entry name" value="Alkaline_phosphatase_core_sf"/>
</dbReference>
<name>A0ABY4RSQ0_9BACL</name>
<evidence type="ECO:0000313" key="5">
    <source>
        <dbReference type="EMBL" id="UQZ84769.1"/>
    </source>
</evidence>
<dbReference type="InterPro" id="IPR000917">
    <property type="entry name" value="Sulfatase_N"/>
</dbReference>
<keyword evidence="2 5" id="KW-0378">Hydrolase</keyword>
<dbReference type="EC" id="3.1.6.6" evidence="5"/>
<protein>
    <submittedName>
        <fullName evidence="5">Choline-sulfatase</fullName>
        <ecNumber evidence="5">3.1.6.6</ecNumber>
    </submittedName>
</protein>
<evidence type="ECO:0000256" key="1">
    <source>
        <dbReference type="ARBA" id="ARBA00008779"/>
    </source>
</evidence>
<evidence type="ECO:0000313" key="6">
    <source>
        <dbReference type="Proteomes" id="UP001057134"/>
    </source>
</evidence>
<reference evidence="5" key="2">
    <citation type="journal article" date="2021" name="J Anim Sci Technol">
        <title>Complete genome sequence of Paenibacillus konkukensis sp. nov. SK3146 as a potential probiotic strain.</title>
        <authorList>
            <person name="Jung H.I."/>
            <person name="Park S."/>
            <person name="Niu K.M."/>
            <person name="Lee S.W."/>
            <person name="Kothari D."/>
            <person name="Yi K.J."/>
            <person name="Kim S.K."/>
        </authorList>
    </citation>
    <scope>NUCLEOTIDE SEQUENCE</scope>
    <source>
        <strain evidence="5">SK3146</strain>
    </source>
</reference>
<dbReference type="InterPro" id="IPR050738">
    <property type="entry name" value="Sulfatase"/>
</dbReference>
<dbReference type="Pfam" id="PF00884">
    <property type="entry name" value="Sulfatase"/>
    <property type="match status" value="1"/>
</dbReference>
<evidence type="ECO:0000256" key="2">
    <source>
        <dbReference type="ARBA" id="ARBA00022801"/>
    </source>
</evidence>
<sequence length="588" mass="66036">MKKKPNILLFLVDEERFPVSYENEALRAWRSSHLVLQEQLREKGLELKRHYIGSAACSPSRATLFTGQYPSLHGVSQTPGAAKGDFDADMFWLDPNTVPTMGDYFRELGYRTYLKGKWHVSQADLLIPGTKAPLLSYDERTGVPDLQKVRQYLGADRLRDYGFHDWVGPEPFHRSPRSTGGSAAYGVSGRDPVYAEETIELLASLEAERQSLPLGSSYTPWLIVSSYVNPHDIALYGEISKHVPAFRFDADPSVPDVPPAPTSGESLDTKPSAQRSYREVFPHAFQPTRDTLHYRRLYYSLQKKADQQMLRVFRELQRSSFYEDTLVVFTSDHGDLLGAHGGLFQKWYQAYEESIHVPFIVHNPVLYAGRSSADMLTSHVDLLPTLLGLACADIPAIQERLRRTHNEVRPLVGRNLAPLLLGQGRPDRAGEPVYFMTDDDVTRGPHQVSLFGVPYSSVVQPNHVETVIAELPSENAVKVWKYTRYFDNPQFWSDPVAITAHTANSVCVTVTRETPAPDEFELYDLSDDPWEQRNLACPVYATAETRRIQSVLDRLLKEQCAAKRLIPSSGSVPGAPDCGVPQPPNAPQ</sequence>
<organism evidence="5 6">
    <name type="scientific">Paenibacillus konkukensis</name>
    <dbReference type="NCBI Taxonomy" id="2020716"/>
    <lineage>
        <taxon>Bacteria</taxon>
        <taxon>Bacillati</taxon>
        <taxon>Bacillota</taxon>
        <taxon>Bacilli</taxon>
        <taxon>Bacillales</taxon>
        <taxon>Paenibacillaceae</taxon>
        <taxon>Paenibacillus</taxon>
    </lineage>
</organism>
<feature type="region of interest" description="Disordered" evidence="3">
    <location>
        <begin position="253"/>
        <end position="272"/>
    </location>
</feature>
<comment type="similarity">
    <text evidence="1">Belongs to the sulfatase family.</text>
</comment>
<dbReference type="PANTHER" id="PTHR42693:SF53">
    <property type="entry name" value="ENDO-4-O-SULFATASE"/>
    <property type="match status" value="1"/>
</dbReference>
<reference evidence="5" key="1">
    <citation type="submission" date="2018-02" db="EMBL/GenBank/DDBJ databases">
        <authorList>
            <person name="Kim S.-K."/>
            <person name="Jung H.-I."/>
            <person name="Lee S.-W."/>
        </authorList>
    </citation>
    <scope>NUCLEOTIDE SEQUENCE</scope>
    <source>
        <strain evidence="5">SK3146</strain>
    </source>
</reference>
<dbReference type="Gene3D" id="3.40.720.10">
    <property type="entry name" value="Alkaline Phosphatase, subunit A"/>
    <property type="match status" value="1"/>
</dbReference>
<feature type="compositionally biased region" description="Polar residues" evidence="3">
    <location>
        <begin position="263"/>
        <end position="272"/>
    </location>
</feature>
<feature type="region of interest" description="Disordered" evidence="3">
    <location>
        <begin position="568"/>
        <end position="588"/>
    </location>
</feature>